<organism evidence="9 10">
    <name type="scientific">Agrobacterium tumefaciens str. Kerr 14</name>
    <dbReference type="NCBI Taxonomy" id="1183424"/>
    <lineage>
        <taxon>Bacteria</taxon>
        <taxon>Pseudomonadati</taxon>
        <taxon>Pseudomonadota</taxon>
        <taxon>Alphaproteobacteria</taxon>
        <taxon>Hyphomicrobiales</taxon>
        <taxon>Rhizobiaceae</taxon>
        <taxon>Rhizobium/Agrobacterium group</taxon>
        <taxon>Agrobacterium</taxon>
        <taxon>Agrobacterium tumefaciens complex</taxon>
    </lineage>
</organism>
<evidence type="ECO:0000256" key="4">
    <source>
        <dbReference type="ARBA" id="ARBA00022475"/>
    </source>
</evidence>
<dbReference type="PANTHER" id="PTHR30472:SF25">
    <property type="entry name" value="ABC TRANSPORTER PERMEASE PROTEIN MJ0876-RELATED"/>
    <property type="match status" value="1"/>
</dbReference>
<keyword evidence="3" id="KW-0813">Transport</keyword>
<dbReference type="EMBL" id="FBWC01000020">
    <property type="protein sequence ID" value="CUX46555.1"/>
    <property type="molecule type" value="Genomic_DNA"/>
</dbReference>
<dbReference type="Proteomes" id="UP000191897">
    <property type="component" value="Unassembled WGS sequence"/>
</dbReference>
<evidence type="ECO:0000256" key="8">
    <source>
        <dbReference type="SAM" id="Phobius"/>
    </source>
</evidence>
<evidence type="ECO:0000313" key="10">
    <source>
        <dbReference type="Proteomes" id="UP000191897"/>
    </source>
</evidence>
<feature type="transmembrane region" description="Helical" evidence="8">
    <location>
        <begin position="146"/>
        <end position="168"/>
    </location>
</feature>
<feature type="transmembrane region" description="Helical" evidence="8">
    <location>
        <begin position="239"/>
        <end position="263"/>
    </location>
</feature>
<dbReference type="GO" id="GO:0005886">
    <property type="term" value="C:plasma membrane"/>
    <property type="evidence" value="ECO:0007669"/>
    <property type="project" value="UniProtKB-SubCell"/>
</dbReference>
<gene>
    <name evidence="9" type="ORF">AGR4C_Lc100078</name>
</gene>
<feature type="transmembrane region" description="Helical" evidence="8">
    <location>
        <begin position="304"/>
        <end position="328"/>
    </location>
</feature>
<feature type="transmembrane region" description="Helical" evidence="8">
    <location>
        <begin position="275"/>
        <end position="297"/>
    </location>
</feature>
<dbReference type="RefSeq" id="WP_080867241.1">
    <property type="nucleotide sequence ID" value="NZ_LT009731.1"/>
</dbReference>
<feature type="transmembrane region" description="Helical" evidence="8">
    <location>
        <begin position="196"/>
        <end position="219"/>
    </location>
</feature>
<dbReference type="GO" id="GO:0022857">
    <property type="term" value="F:transmembrane transporter activity"/>
    <property type="evidence" value="ECO:0007669"/>
    <property type="project" value="InterPro"/>
</dbReference>
<comment type="similarity">
    <text evidence="2">Belongs to the binding-protein-dependent transport system permease family. FecCD subfamily.</text>
</comment>
<dbReference type="CDD" id="cd06550">
    <property type="entry name" value="TM_ABC_iron-siderophores_like"/>
    <property type="match status" value="1"/>
</dbReference>
<feature type="transmembrane region" description="Helical" evidence="8">
    <location>
        <begin position="114"/>
        <end position="134"/>
    </location>
</feature>
<dbReference type="InterPro" id="IPR000522">
    <property type="entry name" value="ABC_transptr_permease_BtuC"/>
</dbReference>
<evidence type="ECO:0000256" key="3">
    <source>
        <dbReference type="ARBA" id="ARBA00022448"/>
    </source>
</evidence>
<dbReference type="Gene3D" id="1.10.3470.10">
    <property type="entry name" value="ABC transporter involved in vitamin B12 uptake, BtuC"/>
    <property type="match status" value="1"/>
</dbReference>
<evidence type="ECO:0000256" key="6">
    <source>
        <dbReference type="ARBA" id="ARBA00022989"/>
    </source>
</evidence>
<dbReference type="InterPro" id="IPR037294">
    <property type="entry name" value="ABC_BtuC-like"/>
</dbReference>
<protein>
    <submittedName>
        <fullName evidence="9">Iron ABC transporter, permease protein</fullName>
    </submittedName>
</protein>
<keyword evidence="5 8" id="KW-0812">Transmembrane</keyword>
<comment type="subcellular location">
    <subcellularLocation>
        <location evidence="1">Cell membrane</location>
        <topology evidence="1">Multi-pass membrane protein</topology>
    </subcellularLocation>
</comment>
<dbReference type="SUPFAM" id="SSF81345">
    <property type="entry name" value="ABC transporter involved in vitamin B12 uptake, BtuC"/>
    <property type="match status" value="1"/>
</dbReference>
<evidence type="ECO:0000256" key="2">
    <source>
        <dbReference type="ARBA" id="ARBA00007935"/>
    </source>
</evidence>
<dbReference type="AlphaFoldDB" id="A0A1S7R4A1"/>
<sequence>MTSKITLIFAAALLLAAILIFNLVVMAAEMPLAEIAATLWRGEADTYQQSVLLYQQIPRSLIAIYVGATTAVSGCVLQGLVRNPLASPSTLGLNAGATLFVIAGALVFDFSPEVQGLVALAGAGFGFAACFFVARLAGRSNDPRGLSLILAGALVSMLLIGVTNALLLSNPTRRAEFLSWVGGNINHVYAERLFDFWWIGAIALVILWAVARPLTLVLLGAEKAASAGVNVTRISRIALFATMLASGSAVAICGPIGFVGLIVPHMIRPLVGVNFTLALPASALVGAGLCVLADLGAQTLFAPYVVNTGLFMDLLGGLVFIVIVKRFYLSPSARGLS</sequence>
<feature type="transmembrane region" description="Helical" evidence="8">
    <location>
        <begin position="62"/>
        <end position="81"/>
    </location>
</feature>
<feature type="transmembrane region" description="Helical" evidence="8">
    <location>
        <begin position="90"/>
        <end position="108"/>
    </location>
</feature>
<evidence type="ECO:0000256" key="1">
    <source>
        <dbReference type="ARBA" id="ARBA00004651"/>
    </source>
</evidence>
<dbReference type="PANTHER" id="PTHR30472">
    <property type="entry name" value="FERRIC ENTEROBACTIN TRANSPORT SYSTEM PERMEASE PROTEIN"/>
    <property type="match status" value="1"/>
</dbReference>
<dbReference type="Pfam" id="PF01032">
    <property type="entry name" value="FecCD"/>
    <property type="match status" value="1"/>
</dbReference>
<keyword evidence="7 8" id="KW-0472">Membrane</keyword>
<evidence type="ECO:0000256" key="7">
    <source>
        <dbReference type="ARBA" id="ARBA00023136"/>
    </source>
</evidence>
<evidence type="ECO:0000313" key="9">
    <source>
        <dbReference type="EMBL" id="CUX46555.1"/>
    </source>
</evidence>
<name>A0A1S7R4A1_AGRTU</name>
<keyword evidence="4" id="KW-1003">Cell membrane</keyword>
<accession>A0A1S7R4A1</accession>
<proteinExistence type="inferred from homology"/>
<keyword evidence="6 8" id="KW-1133">Transmembrane helix</keyword>
<reference evidence="9 10" key="1">
    <citation type="submission" date="2016-01" db="EMBL/GenBank/DDBJ databases">
        <authorList>
            <person name="Oliw E.H."/>
        </authorList>
    </citation>
    <scope>NUCLEOTIDE SEQUENCE [LARGE SCALE GENOMIC DNA]</scope>
    <source>
        <strain evidence="9 10">Kerr 14</strain>
    </source>
</reference>
<evidence type="ECO:0000256" key="5">
    <source>
        <dbReference type="ARBA" id="ARBA00022692"/>
    </source>
</evidence>